<proteinExistence type="predicted"/>
<accession>A0A4P7NJ50</accession>
<dbReference type="EMBL" id="CP034208">
    <property type="protein sequence ID" value="QBZ62054.1"/>
    <property type="molecule type" value="Genomic_DNA"/>
</dbReference>
<evidence type="ECO:0000313" key="3">
    <source>
        <dbReference type="Proteomes" id="UP000294847"/>
    </source>
</evidence>
<feature type="chain" id="PRO_5020674801" description="Secreted protein" evidence="1">
    <location>
        <begin position="24"/>
        <end position="247"/>
    </location>
</feature>
<dbReference type="Proteomes" id="UP000294847">
    <property type="component" value="Chromosome 5"/>
</dbReference>
<name>A0A4P7NJ50_PYROR</name>
<feature type="signal peptide" evidence="1">
    <location>
        <begin position="1"/>
        <end position="23"/>
    </location>
</feature>
<evidence type="ECO:0000313" key="2">
    <source>
        <dbReference type="EMBL" id="QBZ62054.1"/>
    </source>
</evidence>
<sequence length="247" mass="26519">MTARMSITKTVMMAMVIIRLVAILRRQTIPTRHSPKGLDAPVDVALALDEDLGGVLDLGALREGVAVLQPPAAAVQPIRAPEQLLPLLQLHVRCRPAAAPRRVVLVAAAKQRGPVAGQGVKSAPHGVDVRLVVAEALVHARARARGNVLLLLQPHLAEQFVGLLERPARLGEGGLARLTRKVRDRVELLGQVGLHELQLRLVRGEELRARFGVEGVGHGEAGIWWSFGEGVLGVDGVLCCFESVCLF</sequence>
<reference evidence="2 3" key="1">
    <citation type="journal article" date="2019" name="Mol. Biol. Evol.">
        <title>Blast fungal genomes show frequent chromosomal changes, gene gains and losses, and effector gene turnover.</title>
        <authorList>
            <person name="Gomez Luciano L.B."/>
            <person name="Jason Tsai I."/>
            <person name="Chuma I."/>
            <person name="Tosa Y."/>
            <person name="Chen Y.H."/>
            <person name="Li J.Y."/>
            <person name="Li M.Y."/>
            <person name="Jade Lu M.Y."/>
            <person name="Nakayashiki H."/>
            <person name="Li W.H."/>
        </authorList>
    </citation>
    <scope>NUCLEOTIDE SEQUENCE [LARGE SCALE GENOMIC DNA]</scope>
    <source>
        <strain evidence="2">MZ5-1-6</strain>
    </source>
</reference>
<gene>
    <name evidence="2" type="ORF">PoMZ_10929</name>
</gene>
<evidence type="ECO:0008006" key="4">
    <source>
        <dbReference type="Google" id="ProtNLM"/>
    </source>
</evidence>
<protein>
    <recommendedName>
        <fullName evidence="4">Secreted protein</fullName>
    </recommendedName>
</protein>
<keyword evidence="1" id="KW-0732">Signal</keyword>
<dbReference type="AlphaFoldDB" id="A0A4P7NJ50"/>
<evidence type="ECO:0000256" key="1">
    <source>
        <dbReference type="SAM" id="SignalP"/>
    </source>
</evidence>
<organism evidence="2 3">
    <name type="scientific">Pyricularia oryzae</name>
    <name type="common">Rice blast fungus</name>
    <name type="synonym">Magnaporthe oryzae</name>
    <dbReference type="NCBI Taxonomy" id="318829"/>
    <lineage>
        <taxon>Eukaryota</taxon>
        <taxon>Fungi</taxon>
        <taxon>Dikarya</taxon>
        <taxon>Ascomycota</taxon>
        <taxon>Pezizomycotina</taxon>
        <taxon>Sordariomycetes</taxon>
        <taxon>Sordariomycetidae</taxon>
        <taxon>Magnaporthales</taxon>
        <taxon>Pyriculariaceae</taxon>
        <taxon>Pyricularia</taxon>
    </lineage>
</organism>